<proteinExistence type="predicted"/>
<feature type="region of interest" description="Disordered" evidence="1">
    <location>
        <begin position="24"/>
        <end position="71"/>
    </location>
</feature>
<feature type="compositionally biased region" description="Basic and acidic residues" evidence="1">
    <location>
        <begin position="24"/>
        <end position="52"/>
    </location>
</feature>
<dbReference type="RefSeq" id="XP_016592597.1">
    <property type="nucleotide sequence ID" value="XM_016737033.1"/>
</dbReference>
<protein>
    <submittedName>
        <fullName evidence="2">Uncharacterized protein</fullName>
    </submittedName>
</protein>
<sequence length="71" mass="8166">MGLRNDVSRCSWVGLGTVWEAMLRAETKARPSEERREYASRSRSMHDGRTGEKGGGGNFQRKANKQQRRRK</sequence>
<evidence type="ECO:0000313" key="2">
    <source>
        <dbReference type="EMBL" id="KJR89921.1"/>
    </source>
</evidence>
<organism evidence="2 3">
    <name type="scientific">Sporothrix schenckii 1099-18</name>
    <dbReference type="NCBI Taxonomy" id="1397361"/>
    <lineage>
        <taxon>Eukaryota</taxon>
        <taxon>Fungi</taxon>
        <taxon>Dikarya</taxon>
        <taxon>Ascomycota</taxon>
        <taxon>Pezizomycotina</taxon>
        <taxon>Sordariomycetes</taxon>
        <taxon>Sordariomycetidae</taxon>
        <taxon>Ophiostomatales</taxon>
        <taxon>Ophiostomataceae</taxon>
        <taxon>Sporothrix</taxon>
    </lineage>
</organism>
<dbReference type="GeneID" id="27672310"/>
<evidence type="ECO:0000256" key="1">
    <source>
        <dbReference type="SAM" id="MobiDB-lite"/>
    </source>
</evidence>
<gene>
    <name evidence="2" type="ORF">SPSK_10732</name>
</gene>
<feature type="compositionally biased region" description="Basic residues" evidence="1">
    <location>
        <begin position="62"/>
        <end position="71"/>
    </location>
</feature>
<dbReference type="Proteomes" id="UP000033710">
    <property type="component" value="Unassembled WGS sequence"/>
</dbReference>
<comment type="caution">
    <text evidence="2">The sequence shown here is derived from an EMBL/GenBank/DDBJ whole genome shotgun (WGS) entry which is preliminary data.</text>
</comment>
<reference evidence="2 3" key="2">
    <citation type="journal article" date="2015" name="Eukaryot. Cell">
        <title>Asexual propagation of a virulent clone complex in a human and feline outbreak of sporotrichosis.</title>
        <authorList>
            <person name="Teixeira Mde M."/>
            <person name="Rodrigues A.M."/>
            <person name="Tsui C.K."/>
            <person name="de Almeida L.G."/>
            <person name="Van Diepeningen A.D."/>
            <person name="van den Ende B.G."/>
            <person name="Fernandes G.F."/>
            <person name="Kano R."/>
            <person name="Hamelin R.C."/>
            <person name="Lopes-Bezerra L.M."/>
            <person name="Vasconcelos A.T."/>
            <person name="de Hoog S."/>
            <person name="de Camargo Z.P."/>
            <person name="Felipe M.S."/>
        </authorList>
    </citation>
    <scope>NUCLEOTIDE SEQUENCE [LARGE SCALE GENOMIC DNA]</scope>
    <source>
        <strain evidence="2 3">1099-18</strain>
    </source>
</reference>
<dbReference type="AlphaFoldDB" id="A0A0F2MP08"/>
<accession>A0A0F2MP08</accession>
<dbReference type="KEGG" id="ssck:SPSK_10732"/>
<dbReference type="EMBL" id="AXCR01000001">
    <property type="protein sequence ID" value="KJR89921.1"/>
    <property type="molecule type" value="Genomic_DNA"/>
</dbReference>
<evidence type="ECO:0000313" key="3">
    <source>
        <dbReference type="Proteomes" id="UP000033710"/>
    </source>
</evidence>
<dbReference type="VEuPathDB" id="FungiDB:SPSK_10732"/>
<name>A0A0F2MP08_SPOSC</name>
<reference evidence="2 3" key="1">
    <citation type="journal article" date="2014" name="BMC Genomics">
        <title>Comparative genomics of the major fungal agents of human and animal Sporotrichosis: Sporothrix schenckii and Sporothrix brasiliensis.</title>
        <authorList>
            <person name="Teixeira M.M."/>
            <person name="de Almeida L.G."/>
            <person name="Kubitschek-Barreira P."/>
            <person name="Alves F.L."/>
            <person name="Kioshima E.S."/>
            <person name="Abadio A.K."/>
            <person name="Fernandes L."/>
            <person name="Derengowski L.S."/>
            <person name="Ferreira K.S."/>
            <person name="Souza R.C."/>
            <person name="Ruiz J.C."/>
            <person name="de Andrade N.C."/>
            <person name="Paes H.C."/>
            <person name="Nicola A.M."/>
            <person name="Albuquerque P."/>
            <person name="Gerber A.L."/>
            <person name="Martins V.P."/>
            <person name="Peconick L.D."/>
            <person name="Neto A.V."/>
            <person name="Chaucanez C.B."/>
            <person name="Silva P.A."/>
            <person name="Cunha O.L."/>
            <person name="de Oliveira F.F."/>
            <person name="dos Santos T.C."/>
            <person name="Barros A.L."/>
            <person name="Soares M.A."/>
            <person name="de Oliveira L.M."/>
            <person name="Marini M.M."/>
            <person name="Villalobos-Duno H."/>
            <person name="Cunha M.M."/>
            <person name="de Hoog S."/>
            <person name="da Silveira J.F."/>
            <person name="Henrissat B."/>
            <person name="Nino-Vega G.A."/>
            <person name="Cisalpino P.S."/>
            <person name="Mora-Montes H.M."/>
            <person name="Almeida S.R."/>
            <person name="Stajich J.E."/>
            <person name="Lopes-Bezerra L.M."/>
            <person name="Vasconcelos A.T."/>
            <person name="Felipe M.S."/>
        </authorList>
    </citation>
    <scope>NUCLEOTIDE SEQUENCE [LARGE SCALE GENOMIC DNA]</scope>
    <source>
        <strain evidence="2 3">1099-18</strain>
    </source>
</reference>